<dbReference type="EMBL" id="JACHFD010000013">
    <property type="protein sequence ID" value="MBB5352581.1"/>
    <property type="molecule type" value="Genomic_DNA"/>
</dbReference>
<reference evidence="1 2" key="1">
    <citation type="submission" date="2020-08" db="EMBL/GenBank/DDBJ databases">
        <title>Genomic Encyclopedia of Type Strains, Phase IV (KMG-IV): sequencing the most valuable type-strain genomes for metagenomic binning, comparative biology and taxonomic classification.</title>
        <authorList>
            <person name="Goeker M."/>
        </authorList>
    </citation>
    <scope>NUCLEOTIDE SEQUENCE [LARGE SCALE GENOMIC DNA]</scope>
    <source>
        <strain evidence="1 2">YC6886</strain>
    </source>
</reference>
<protein>
    <submittedName>
        <fullName evidence="1">Uncharacterized protein</fullName>
    </submittedName>
</protein>
<keyword evidence="2" id="KW-1185">Reference proteome</keyword>
<sequence>MGYLRLWRRIPATRYSVYDVKALKAAGAGLMMACLLFLDESKGVKFGNLAYDYMRIGDPASFAEATILLDSMGSGWNEWGNVMQRLDK</sequence>
<name>A0A840VIP9_9BACT</name>
<dbReference type="Proteomes" id="UP000557717">
    <property type="component" value="Unassembled WGS sequence"/>
</dbReference>
<proteinExistence type="predicted"/>
<comment type="caution">
    <text evidence="1">The sequence shown here is derived from an EMBL/GenBank/DDBJ whole genome shotgun (WGS) entry which is preliminary data.</text>
</comment>
<accession>A0A840VIP9</accession>
<organism evidence="1 2">
    <name type="scientific">Haloferula luteola</name>
    <dbReference type="NCBI Taxonomy" id="595692"/>
    <lineage>
        <taxon>Bacteria</taxon>
        <taxon>Pseudomonadati</taxon>
        <taxon>Verrucomicrobiota</taxon>
        <taxon>Verrucomicrobiia</taxon>
        <taxon>Verrucomicrobiales</taxon>
        <taxon>Verrucomicrobiaceae</taxon>
        <taxon>Haloferula</taxon>
    </lineage>
</organism>
<evidence type="ECO:0000313" key="1">
    <source>
        <dbReference type="EMBL" id="MBB5352581.1"/>
    </source>
</evidence>
<evidence type="ECO:0000313" key="2">
    <source>
        <dbReference type="Proteomes" id="UP000557717"/>
    </source>
</evidence>
<gene>
    <name evidence="1" type="ORF">HNR46_002827</name>
</gene>
<dbReference type="AlphaFoldDB" id="A0A840VIP9"/>